<dbReference type="Pfam" id="PF04390">
    <property type="entry name" value="LptE"/>
    <property type="match status" value="1"/>
</dbReference>
<dbReference type="Gene3D" id="3.30.160.150">
    <property type="entry name" value="Lipoprotein like domain"/>
    <property type="match status" value="1"/>
</dbReference>
<dbReference type="HAMAP" id="MF_01186">
    <property type="entry name" value="LPS_assembly_LptE"/>
    <property type="match status" value="1"/>
</dbReference>
<reference evidence="4" key="1">
    <citation type="submission" date="2018-06" db="EMBL/GenBank/DDBJ databases">
        <authorList>
            <person name="Zhirakovskaya E."/>
        </authorList>
    </citation>
    <scope>NUCLEOTIDE SEQUENCE</scope>
</reference>
<evidence type="ECO:0000256" key="1">
    <source>
        <dbReference type="ARBA" id="ARBA00022729"/>
    </source>
</evidence>
<dbReference type="GO" id="GO:0015920">
    <property type="term" value="P:lipopolysaccharide transport"/>
    <property type="evidence" value="ECO:0007669"/>
    <property type="project" value="TreeGrafter"/>
</dbReference>
<keyword evidence="3" id="KW-0998">Cell outer membrane</keyword>
<dbReference type="GO" id="GO:1990351">
    <property type="term" value="C:transporter complex"/>
    <property type="evidence" value="ECO:0007669"/>
    <property type="project" value="TreeGrafter"/>
</dbReference>
<dbReference type="AlphaFoldDB" id="A0A3B0YI44"/>
<dbReference type="EMBL" id="UOFM01000294">
    <property type="protein sequence ID" value="VAW79121.1"/>
    <property type="molecule type" value="Genomic_DNA"/>
</dbReference>
<gene>
    <name evidence="4" type="ORF">MNBD_GAMMA14-2329</name>
</gene>
<proteinExistence type="inferred from homology"/>
<keyword evidence="2" id="KW-0472">Membrane</keyword>
<dbReference type="PANTHER" id="PTHR38098:SF1">
    <property type="entry name" value="LPS-ASSEMBLY LIPOPROTEIN LPTE"/>
    <property type="match status" value="1"/>
</dbReference>
<dbReference type="GO" id="GO:0001530">
    <property type="term" value="F:lipopolysaccharide binding"/>
    <property type="evidence" value="ECO:0007669"/>
    <property type="project" value="TreeGrafter"/>
</dbReference>
<organism evidence="4">
    <name type="scientific">hydrothermal vent metagenome</name>
    <dbReference type="NCBI Taxonomy" id="652676"/>
    <lineage>
        <taxon>unclassified sequences</taxon>
        <taxon>metagenomes</taxon>
        <taxon>ecological metagenomes</taxon>
    </lineage>
</organism>
<evidence type="ECO:0000256" key="3">
    <source>
        <dbReference type="ARBA" id="ARBA00023237"/>
    </source>
</evidence>
<dbReference type="PANTHER" id="PTHR38098">
    <property type="entry name" value="LPS-ASSEMBLY LIPOPROTEIN LPTE"/>
    <property type="match status" value="1"/>
</dbReference>
<evidence type="ECO:0000256" key="2">
    <source>
        <dbReference type="ARBA" id="ARBA00023136"/>
    </source>
</evidence>
<name>A0A3B0YI44_9ZZZZ</name>
<evidence type="ECO:0000313" key="4">
    <source>
        <dbReference type="EMBL" id="VAW79121.1"/>
    </source>
</evidence>
<keyword evidence="4" id="KW-0449">Lipoprotein</keyword>
<dbReference type="InterPro" id="IPR007485">
    <property type="entry name" value="LPS_assembly_LptE"/>
</dbReference>
<dbReference type="PROSITE" id="PS51257">
    <property type="entry name" value="PROKAR_LIPOPROTEIN"/>
    <property type="match status" value="1"/>
</dbReference>
<accession>A0A3B0YI44</accession>
<protein>
    <submittedName>
        <fullName evidence="4">LPS-assembly lipoprotein LptE</fullName>
    </submittedName>
</protein>
<dbReference type="GO" id="GO:0019867">
    <property type="term" value="C:outer membrane"/>
    <property type="evidence" value="ECO:0007669"/>
    <property type="project" value="InterPro"/>
</dbReference>
<keyword evidence="1" id="KW-0732">Signal</keyword>
<dbReference type="GO" id="GO:0043165">
    <property type="term" value="P:Gram-negative-bacterium-type cell outer membrane assembly"/>
    <property type="evidence" value="ECO:0007669"/>
    <property type="project" value="InterPro"/>
</dbReference>
<sequence>MTEIKYPLPAAATAFVILLSVLVSACGFQLRGGVELPPMLRVTLLQSGNPWTGIAAALRIELESAGSRITTDAGEATAILTLVSERSLQRVLSVGRSGRASEYELFEEVTFALRDSEGRELLKPQTLSQTRDMVFDENQLLGKVSETDKLREQMRRSLARQIITRIRTGLQAHEPVAP</sequence>